<evidence type="ECO:0000313" key="1">
    <source>
        <dbReference type="EMBL" id="KAH6936326.1"/>
    </source>
</evidence>
<sequence>MEHLSNKVRALILAKADDDGFLQALNRAWKDHQTSMKMIGSIVTYMDYVYVLENNVDSVHGVGVLLFRDEVARHADVRDRLREAMLGLVKAEREGKPVDRLLLKEACKMLTVLGLDSRAVYEEDFEKPFLEESAKFYALRGQHYIETKDAIEYVGLVEQHVNEELERAKQCLDKATLVPTITVVRKELIEKHMNAIVEMEDSGVEHMLRNLMTEDLARLFRLLNCVQGGVKTLLDCVSKYLRNLGRSIVNDHGDSARLIPKLIELKYQFAHVLRVCFCDDPVVEQTFATDFEYVVNLTRKSPQRLSAFVDVMMRRGIRNMTKEEVGRLTEDVMVIFRPLQEKDLFERYYKQHLAKRLLLNEVASKEAEIAMVAKLRNENGCLYTSKMEAMFKDIRVSGNMMREFKTATHYCGMHLDGVDLNVRVLTTGFWPLAAATEQSNIPAAPWNAFKTFRRFYLAKHNGRRLTLQPHLGWADLSAVFYGPAKNGPSTSQAATTSSGELQSPRTYTIQVTTYQMCVLMLFNGREQISYENVASATNIPETSLVRALNSLCAAKTSEPVLTKTPASNEIEKDHVFAVNDAFTSALQKIKIESTTSKKSAQNGNEPAINLDEDRRYELEAAIVRVMKARRTLSHKDLLVEVAKLLRNSYTPSAAAFERRVGALVEREYLERATDDPEVYNYLP</sequence>
<dbReference type="Proteomes" id="UP000821845">
    <property type="component" value="Chromosome 3"/>
</dbReference>
<name>A0ACB7SQL3_HYAAI</name>
<reference evidence="1" key="1">
    <citation type="submission" date="2020-05" db="EMBL/GenBank/DDBJ databases">
        <title>Large-scale comparative analyses of tick genomes elucidate their genetic diversity and vector capacities.</title>
        <authorList>
            <person name="Jia N."/>
            <person name="Wang J."/>
            <person name="Shi W."/>
            <person name="Du L."/>
            <person name="Sun Y."/>
            <person name="Zhan W."/>
            <person name="Jiang J."/>
            <person name="Wang Q."/>
            <person name="Zhang B."/>
            <person name="Ji P."/>
            <person name="Sakyi L.B."/>
            <person name="Cui X."/>
            <person name="Yuan T."/>
            <person name="Jiang B."/>
            <person name="Yang W."/>
            <person name="Lam T.T.-Y."/>
            <person name="Chang Q."/>
            <person name="Ding S."/>
            <person name="Wang X."/>
            <person name="Zhu J."/>
            <person name="Ruan X."/>
            <person name="Zhao L."/>
            <person name="Wei J."/>
            <person name="Que T."/>
            <person name="Du C."/>
            <person name="Cheng J."/>
            <person name="Dai P."/>
            <person name="Han X."/>
            <person name="Huang E."/>
            <person name="Gao Y."/>
            <person name="Liu J."/>
            <person name="Shao H."/>
            <person name="Ye R."/>
            <person name="Li L."/>
            <person name="Wei W."/>
            <person name="Wang X."/>
            <person name="Wang C."/>
            <person name="Yang T."/>
            <person name="Huo Q."/>
            <person name="Li W."/>
            <person name="Guo W."/>
            <person name="Chen H."/>
            <person name="Zhou L."/>
            <person name="Ni X."/>
            <person name="Tian J."/>
            <person name="Zhou Y."/>
            <person name="Sheng Y."/>
            <person name="Liu T."/>
            <person name="Pan Y."/>
            <person name="Xia L."/>
            <person name="Li J."/>
            <person name="Zhao F."/>
            <person name="Cao W."/>
        </authorList>
    </citation>
    <scope>NUCLEOTIDE SEQUENCE</scope>
    <source>
        <strain evidence="1">Hyas-2018</strain>
    </source>
</reference>
<accession>A0ACB7SQL3</accession>
<organism evidence="1 2">
    <name type="scientific">Hyalomma asiaticum</name>
    <name type="common">Tick</name>
    <dbReference type="NCBI Taxonomy" id="266040"/>
    <lineage>
        <taxon>Eukaryota</taxon>
        <taxon>Metazoa</taxon>
        <taxon>Ecdysozoa</taxon>
        <taxon>Arthropoda</taxon>
        <taxon>Chelicerata</taxon>
        <taxon>Arachnida</taxon>
        <taxon>Acari</taxon>
        <taxon>Parasitiformes</taxon>
        <taxon>Ixodida</taxon>
        <taxon>Ixodoidea</taxon>
        <taxon>Ixodidae</taxon>
        <taxon>Hyalomminae</taxon>
        <taxon>Hyalomma</taxon>
    </lineage>
</organism>
<protein>
    <submittedName>
        <fullName evidence="1">Uncharacterized protein</fullName>
    </submittedName>
</protein>
<keyword evidence="2" id="KW-1185">Reference proteome</keyword>
<comment type="caution">
    <text evidence="1">The sequence shown here is derived from an EMBL/GenBank/DDBJ whole genome shotgun (WGS) entry which is preliminary data.</text>
</comment>
<proteinExistence type="predicted"/>
<dbReference type="EMBL" id="CM023483">
    <property type="protein sequence ID" value="KAH6936326.1"/>
    <property type="molecule type" value="Genomic_DNA"/>
</dbReference>
<evidence type="ECO:0000313" key="2">
    <source>
        <dbReference type="Proteomes" id="UP000821845"/>
    </source>
</evidence>
<gene>
    <name evidence="1" type="ORF">HPB50_016156</name>
</gene>